<accession>K0YN57</accession>
<keyword evidence="2" id="KW-1185">Reference proteome</keyword>
<dbReference type="Gene3D" id="3.30.1330.70">
    <property type="entry name" value="Holliday junction resolvase RusA"/>
    <property type="match status" value="1"/>
</dbReference>
<dbReference type="InterPro" id="IPR008822">
    <property type="entry name" value="Endonuclease_RusA-like"/>
</dbReference>
<dbReference type="eggNOG" id="ENOG5033DQ1">
    <property type="taxonomic scope" value="Bacteria"/>
</dbReference>
<evidence type="ECO:0000313" key="2">
    <source>
        <dbReference type="Proteomes" id="UP000003994"/>
    </source>
</evidence>
<protein>
    <submittedName>
        <fullName evidence="1">Uncharacterized protein</fullName>
    </submittedName>
</protein>
<dbReference type="AlphaFoldDB" id="K0YN57"/>
<dbReference type="GO" id="GO:0006281">
    <property type="term" value="P:DNA repair"/>
    <property type="evidence" value="ECO:0007669"/>
    <property type="project" value="InterPro"/>
</dbReference>
<dbReference type="Pfam" id="PF05866">
    <property type="entry name" value="RusA"/>
    <property type="match status" value="1"/>
</dbReference>
<gene>
    <name evidence="1" type="ORF">HMPREF9241_01682</name>
</gene>
<dbReference type="InterPro" id="IPR036614">
    <property type="entry name" value="RusA-like_sf"/>
</dbReference>
<sequence length="147" mass="16336">MTGTINFFVPGEPVPEGSTKYVGHAAGRPILVHTDPDLPQWRQTIGNVAALYARQAGWILPLEEPISIRAVFFMPKPPRTKFKDSPARKPDLDKLIRAVGDALAPKGGRGVIREDGRIIRWLAEKRWADEKHPAGVDLAIVRQEVPF</sequence>
<dbReference type="GO" id="GO:0000287">
    <property type="term" value="F:magnesium ion binding"/>
    <property type="evidence" value="ECO:0007669"/>
    <property type="project" value="InterPro"/>
</dbReference>
<reference evidence="1 2" key="1">
    <citation type="submission" date="2012-07" db="EMBL/GenBank/DDBJ databases">
        <title>The Genome Sequence of Actinomyces turicensis ACS-279-V-COL4.</title>
        <authorList>
            <consortium name="The Broad Institute Genome Sequencing Platform"/>
            <person name="Earl A."/>
            <person name="Ward D."/>
            <person name="Feldgarden M."/>
            <person name="Gevers D."/>
            <person name="Saerens B."/>
            <person name="Vaneechoutte M."/>
            <person name="Walker B."/>
            <person name="Young S.K."/>
            <person name="Zeng Q."/>
            <person name="Gargeya S."/>
            <person name="Fitzgerald M."/>
            <person name="Haas B."/>
            <person name="Abouelleil A."/>
            <person name="Alvarado L."/>
            <person name="Arachchi H.M."/>
            <person name="Berlin A."/>
            <person name="Chapman S.B."/>
            <person name="Goldberg J."/>
            <person name="Griggs A."/>
            <person name="Gujja S."/>
            <person name="Hansen M."/>
            <person name="Howarth C."/>
            <person name="Imamovic A."/>
            <person name="Larimer J."/>
            <person name="McCowen C."/>
            <person name="Montmayeur A."/>
            <person name="Murphy C."/>
            <person name="Neiman D."/>
            <person name="Pearson M."/>
            <person name="Priest M."/>
            <person name="Roberts A."/>
            <person name="Saif S."/>
            <person name="Shea T."/>
            <person name="Sisk P."/>
            <person name="Sykes S."/>
            <person name="Wortman J."/>
            <person name="Nusbaum C."/>
            <person name="Birren B."/>
        </authorList>
    </citation>
    <scope>NUCLEOTIDE SEQUENCE [LARGE SCALE GENOMIC DNA]</scope>
    <source>
        <strain evidence="1 2">ACS-279-V-Col4</strain>
    </source>
</reference>
<organism evidence="1 2">
    <name type="scientific">Schaalia turicensis ACS-279-V-Col4</name>
    <dbReference type="NCBI Taxonomy" id="883077"/>
    <lineage>
        <taxon>Bacteria</taxon>
        <taxon>Bacillati</taxon>
        <taxon>Actinomycetota</taxon>
        <taxon>Actinomycetes</taxon>
        <taxon>Actinomycetales</taxon>
        <taxon>Actinomycetaceae</taxon>
        <taxon>Schaalia</taxon>
    </lineage>
</organism>
<dbReference type="GO" id="GO:0006310">
    <property type="term" value="P:DNA recombination"/>
    <property type="evidence" value="ECO:0007669"/>
    <property type="project" value="InterPro"/>
</dbReference>
<dbReference type="SUPFAM" id="SSF103084">
    <property type="entry name" value="Holliday junction resolvase RusA"/>
    <property type="match status" value="1"/>
</dbReference>
<dbReference type="PATRIC" id="fig|883077.3.peg.1696"/>
<dbReference type="STRING" id="883077.HMPREF9241_01682"/>
<comment type="caution">
    <text evidence="1">The sequence shown here is derived from an EMBL/GenBank/DDBJ whole genome shotgun (WGS) entry which is preliminary data.</text>
</comment>
<evidence type="ECO:0000313" key="1">
    <source>
        <dbReference type="EMBL" id="EJZ84906.1"/>
    </source>
</evidence>
<dbReference type="EMBL" id="AGWQ01000010">
    <property type="protein sequence ID" value="EJZ84906.1"/>
    <property type="molecule type" value="Genomic_DNA"/>
</dbReference>
<name>K0YN57_9ACTO</name>
<dbReference type="Proteomes" id="UP000003994">
    <property type="component" value="Unassembled WGS sequence"/>
</dbReference>
<proteinExistence type="predicted"/>
<dbReference type="HOGENOM" id="CLU_135593_1_0_11"/>